<accession>A0A2P4UNW7</accession>
<keyword evidence="4" id="KW-1185">Reference proteome</keyword>
<feature type="region of interest" description="Disordered" evidence="1">
    <location>
        <begin position="41"/>
        <end position="81"/>
    </location>
</feature>
<dbReference type="EMBL" id="MTBP01000001">
    <property type="protein sequence ID" value="POM26736.1"/>
    <property type="molecule type" value="Genomic_DNA"/>
</dbReference>
<dbReference type="AlphaFoldDB" id="A0A2P4UNW7"/>
<evidence type="ECO:0000313" key="4">
    <source>
        <dbReference type="Proteomes" id="UP000242367"/>
    </source>
</evidence>
<protein>
    <submittedName>
        <fullName evidence="3">Uncharacterized protein</fullName>
    </submittedName>
</protein>
<sequence precursor="true">MGSRPLAVASLAAGLTALTACGGSPRHGPAVDPVTLAPSATATVTGRPTGGTSGPPTVGPSPRAWTTPRVNTGSGASLSDRTPDAQCRVIWSPYPVRVEGFTAAQSGEPAPITDSLISDDVLARSRFGTVTYETAPTCTGSVGEGIQAHEPCAPGTVIGPTDGCAVTPVYTDRPEIPRPARYTVSTTWRLSKLCTDASAPCSGLGATADRPVRATWGTTLALSACATWQSLPEAPNGGESNLGQCQE</sequence>
<dbReference type="Proteomes" id="UP000242367">
    <property type="component" value="Unassembled WGS sequence"/>
</dbReference>
<reference evidence="3 4" key="1">
    <citation type="journal article" date="2017" name="Chemistry">
        <title>Isolation, Biosynthesis and Chemical Modifications of Rubterolones A-F: Rare Tropolone Alkaloids from Actinomadura sp. 5-2.</title>
        <authorList>
            <person name="Guo H."/>
            <person name="Benndorf R."/>
            <person name="Leichnitz D."/>
            <person name="Klassen J.L."/>
            <person name="Vollmers J."/>
            <person name="Gorls H."/>
            <person name="Steinacker M."/>
            <person name="Weigel C."/>
            <person name="Dahse H.M."/>
            <person name="Kaster A.K."/>
            <person name="de Beer Z.W."/>
            <person name="Poulsen M."/>
            <person name="Beemelmanns C."/>
        </authorList>
    </citation>
    <scope>NUCLEOTIDE SEQUENCE [LARGE SCALE GENOMIC DNA]</scope>
    <source>
        <strain evidence="3 4">5-2</strain>
    </source>
</reference>
<feature type="compositionally biased region" description="Polar residues" evidence="1">
    <location>
        <begin position="68"/>
        <end position="80"/>
    </location>
</feature>
<feature type="signal peptide" evidence="2">
    <location>
        <begin position="1"/>
        <end position="22"/>
    </location>
</feature>
<feature type="compositionally biased region" description="Low complexity" evidence="1">
    <location>
        <begin position="54"/>
        <end position="63"/>
    </location>
</feature>
<evidence type="ECO:0000313" key="3">
    <source>
        <dbReference type="EMBL" id="POM26736.1"/>
    </source>
</evidence>
<evidence type="ECO:0000256" key="1">
    <source>
        <dbReference type="SAM" id="MobiDB-lite"/>
    </source>
</evidence>
<keyword evidence="2" id="KW-0732">Signal</keyword>
<dbReference type="RefSeq" id="WP_146058969.1">
    <property type="nucleotide sequence ID" value="NZ_MTBP01000001.1"/>
</dbReference>
<comment type="caution">
    <text evidence="3">The sequence shown here is derived from an EMBL/GenBank/DDBJ whole genome shotgun (WGS) entry which is preliminary data.</text>
</comment>
<organism evidence="3 4">
    <name type="scientific">Actinomadura rubteroloni</name>
    <dbReference type="NCBI Taxonomy" id="1926885"/>
    <lineage>
        <taxon>Bacteria</taxon>
        <taxon>Bacillati</taxon>
        <taxon>Actinomycetota</taxon>
        <taxon>Actinomycetes</taxon>
        <taxon>Streptosporangiales</taxon>
        <taxon>Thermomonosporaceae</taxon>
        <taxon>Actinomadura</taxon>
    </lineage>
</organism>
<evidence type="ECO:0000256" key="2">
    <source>
        <dbReference type="SAM" id="SignalP"/>
    </source>
</evidence>
<dbReference type="PROSITE" id="PS51257">
    <property type="entry name" value="PROKAR_LIPOPROTEIN"/>
    <property type="match status" value="1"/>
</dbReference>
<name>A0A2P4UNW7_9ACTN</name>
<proteinExistence type="predicted"/>
<feature type="chain" id="PRO_5015120649" evidence="2">
    <location>
        <begin position="23"/>
        <end position="247"/>
    </location>
</feature>
<gene>
    <name evidence="3" type="ORF">BTM25_11420</name>
</gene>